<dbReference type="InterPro" id="IPR050736">
    <property type="entry name" value="Sensor_HK_Regulatory"/>
</dbReference>
<evidence type="ECO:0000256" key="4">
    <source>
        <dbReference type="ARBA" id="ARBA00022777"/>
    </source>
</evidence>
<keyword evidence="4 7" id="KW-0418">Kinase</keyword>
<dbReference type="PANTHER" id="PTHR43711">
    <property type="entry name" value="TWO-COMPONENT HISTIDINE KINASE"/>
    <property type="match status" value="1"/>
</dbReference>
<sequence>MADDDAALLKEQLQQTKLAYCMAMHMSQFKGNFLARTSHELRSPLNGLIGMHQLILADLCDSPEEEQEFIAQAHASALKMVKVLDEVIDAAKVEHGTSQLHQHPTQLSTLLHEVNELTHLQAQNRNLQLSVVVPASEITVLTDLRRLRQALVMLIDSAIAYLEEGQITVSIQSTATHCQIEIATPIAEDVWLANSEQLVPCLPLEAAQLDKSAVVHLANQPFPSPGFSFSLARSLLQTMQGQLELSTNNASEITTILCTLPLAP</sequence>
<protein>
    <recommendedName>
        <fullName evidence="2">histidine kinase</fullName>
        <ecNumber evidence="2">2.7.13.3</ecNumber>
    </recommendedName>
</protein>
<comment type="caution">
    <text evidence="7">The sequence shown here is derived from an EMBL/GenBank/DDBJ whole genome shotgun (WGS) entry which is preliminary data.</text>
</comment>
<dbReference type="InterPro" id="IPR003661">
    <property type="entry name" value="HisK_dim/P_dom"/>
</dbReference>
<evidence type="ECO:0000256" key="3">
    <source>
        <dbReference type="ARBA" id="ARBA00022679"/>
    </source>
</evidence>
<proteinExistence type="predicted"/>
<comment type="catalytic activity">
    <reaction evidence="1">
        <text>ATP + protein L-histidine = ADP + protein N-phospho-L-histidine.</text>
        <dbReference type="EC" id="2.7.13.3"/>
    </reaction>
</comment>
<dbReference type="InterPro" id="IPR005467">
    <property type="entry name" value="His_kinase_dom"/>
</dbReference>
<dbReference type="EMBL" id="DSRD01000485">
    <property type="protein sequence ID" value="HGW94118.1"/>
    <property type="molecule type" value="Genomic_DNA"/>
</dbReference>
<keyword evidence="5" id="KW-0902">Two-component regulatory system</keyword>
<dbReference type="InterPro" id="IPR036097">
    <property type="entry name" value="HisK_dim/P_sf"/>
</dbReference>
<dbReference type="SUPFAM" id="SSF55874">
    <property type="entry name" value="ATPase domain of HSP90 chaperone/DNA topoisomerase II/histidine kinase"/>
    <property type="match status" value="1"/>
</dbReference>
<dbReference type="PANTHER" id="PTHR43711:SF1">
    <property type="entry name" value="HISTIDINE KINASE 1"/>
    <property type="match status" value="1"/>
</dbReference>
<evidence type="ECO:0000256" key="1">
    <source>
        <dbReference type="ARBA" id="ARBA00000085"/>
    </source>
</evidence>
<dbReference type="GO" id="GO:0000155">
    <property type="term" value="F:phosphorelay sensor kinase activity"/>
    <property type="evidence" value="ECO:0007669"/>
    <property type="project" value="InterPro"/>
</dbReference>
<name>A0A832H3A4_9CYAN</name>
<dbReference type="EC" id="2.7.13.3" evidence="2"/>
<dbReference type="SMART" id="SM00388">
    <property type="entry name" value="HisKA"/>
    <property type="match status" value="1"/>
</dbReference>
<keyword evidence="3" id="KW-0808">Transferase</keyword>
<evidence type="ECO:0000313" key="7">
    <source>
        <dbReference type="EMBL" id="HGW94118.1"/>
    </source>
</evidence>
<evidence type="ECO:0000259" key="6">
    <source>
        <dbReference type="PROSITE" id="PS50109"/>
    </source>
</evidence>
<organism evidence="7">
    <name type="scientific">Oscillatoriales cyanobacterium SpSt-402</name>
    <dbReference type="NCBI Taxonomy" id="2282168"/>
    <lineage>
        <taxon>Bacteria</taxon>
        <taxon>Bacillati</taxon>
        <taxon>Cyanobacteriota</taxon>
        <taxon>Cyanophyceae</taxon>
        <taxon>Oscillatoriophycideae</taxon>
        <taxon>Oscillatoriales</taxon>
    </lineage>
</organism>
<dbReference type="SUPFAM" id="SSF47384">
    <property type="entry name" value="Homodimeric domain of signal transducing histidine kinase"/>
    <property type="match status" value="1"/>
</dbReference>
<feature type="domain" description="Histidine kinase" evidence="6">
    <location>
        <begin position="36"/>
        <end position="264"/>
    </location>
</feature>
<accession>A0A832H3A4</accession>
<dbReference type="Gene3D" id="1.10.287.130">
    <property type="match status" value="1"/>
</dbReference>
<dbReference type="InterPro" id="IPR036890">
    <property type="entry name" value="HATPase_C_sf"/>
</dbReference>
<gene>
    <name evidence="7" type="ORF">ENR47_07535</name>
</gene>
<dbReference type="CDD" id="cd00082">
    <property type="entry name" value="HisKA"/>
    <property type="match status" value="1"/>
</dbReference>
<evidence type="ECO:0000256" key="2">
    <source>
        <dbReference type="ARBA" id="ARBA00012438"/>
    </source>
</evidence>
<dbReference type="Gene3D" id="3.30.565.10">
    <property type="entry name" value="Histidine kinase-like ATPase, C-terminal domain"/>
    <property type="match status" value="1"/>
</dbReference>
<dbReference type="AlphaFoldDB" id="A0A832H3A4"/>
<evidence type="ECO:0000256" key="5">
    <source>
        <dbReference type="ARBA" id="ARBA00023012"/>
    </source>
</evidence>
<dbReference type="Pfam" id="PF00512">
    <property type="entry name" value="HisKA"/>
    <property type="match status" value="1"/>
</dbReference>
<dbReference type="PROSITE" id="PS50109">
    <property type="entry name" value="HIS_KIN"/>
    <property type="match status" value="1"/>
</dbReference>
<reference evidence="7" key="1">
    <citation type="journal article" date="2020" name="mSystems">
        <title>Genome- and Community-Level Interaction Insights into Carbon Utilization and Element Cycling Functions of Hydrothermarchaeota in Hydrothermal Sediment.</title>
        <authorList>
            <person name="Zhou Z."/>
            <person name="Liu Y."/>
            <person name="Xu W."/>
            <person name="Pan J."/>
            <person name="Luo Z.H."/>
            <person name="Li M."/>
        </authorList>
    </citation>
    <scope>NUCLEOTIDE SEQUENCE [LARGE SCALE GENOMIC DNA]</scope>
    <source>
        <strain evidence="7">SpSt-402</strain>
    </source>
</reference>